<protein>
    <recommendedName>
        <fullName evidence="1">PIN domain-containing protein</fullName>
    </recommendedName>
</protein>
<gene>
    <name evidence="2" type="ORF">BVIRIDIS_22250</name>
</gene>
<keyword evidence="3" id="KW-1185">Reference proteome</keyword>
<organism evidence="2 3">
    <name type="scientific">Blastochloris viridis</name>
    <name type="common">Rhodopseudomonas viridis</name>
    <dbReference type="NCBI Taxonomy" id="1079"/>
    <lineage>
        <taxon>Bacteria</taxon>
        <taxon>Pseudomonadati</taxon>
        <taxon>Pseudomonadota</taxon>
        <taxon>Alphaproteobacteria</taxon>
        <taxon>Hyphomicrobiales</taxon>
        <taxon>Blastochloridaceae</taxon>
        <taxon>Blastochloris</taxon>
    </lineage>
</organism>
<name>A0A0S4Q3T5_BLAVI</name>
<dbReference type="Gene3D" id="3.40.50.1010">
    <property type="entry name" value="5'-nuclease"/>
    <property type="match status" value="1"/>
</dbReference>
<dbReference type="AlphaFoldDB" id="A0A0S4Q3T5"/>
<dbReference type="InterPro" id="IPR002716">
    <property type="entry name" value="PIN_dom"/>
</dbReference>
<dbReference type="SUPFAM" id="SSF88723">
    <property type="entry name" value="PIN domain-like"/>
    <property type="match status" value="1"/>
</dbReference>
<reference evidence="3" key="1">
    <citation type="journal article" date="2016" name="Genome Announc.">
        <title>Revised genome sequence of the purple photosynthetic bacterium Blastochloris viridis.</title>
        <authorList>
            <person name="Liu L.N."/>
            <person name="Faulkner M."/>
            <person name="Liu X."/>
            <person name="Huang F."/>
            <person name="Darby A.C."/>
            <person name="Hall N."/>
        </authorList>
    </citation>
    <scope>NUCLEOTIDE SEQUENCE [LARGE SCALE GENOMIC DNA]</scope>
    <source>
        <strain evidence="3">ATCC 19567 / DSM 133 / F</strain>
    </source>
</reference>
<evidence type="ECO:0000313" key="2">
    <source>
        <dbReference type="EMBL" id="CUU43208.1"/>
    </source>
</evidence>
<proteinExistence type="predicted"/>
<dbReference type="Pfam" id="PF01850">
    <property type="entry name" value="PIN"/>
    <property type="match status" value="1"/>
</dbReference>
<dbReference type="InterPro" id="IPR029060">
    <property type="entry name" value="PIN-like_dom_sf"/>
</dbReference>
<dbReference type="EMBL" id="LN907867">
    <property type="protein sequence ID" value="CUU43208.1"/>
    <property type="molecule type" value="Genomic_DNA"/>
</dbReference>
<evidence type="ECO:0000259" key="1">
    <source>
        <dbReference type="Pfam" id="PF01850"/>
    </source>
</evidence>
<accession>A0A0S4Q3T5</accession>
<sequence length="130" mass="14680">MDAVFRRLRERPGLGVTSELTLAEVLPKARTPDHRRQFVNLIVWSGLIRLLPVTRGILVETADYRRAASWTRDDGKLAMPKLPDAIHAVSAIRAKCRSIVTNDTRFRLPAGFRQFTTSANDIEDLLRTLA</sequence>
<evidence type="ECO:0000313" key="3">
    <source>
        <dbReference type="Proteomes" id="UP000065734"/>
    </source>
</evidence>
<dbReference type="STRING" id="1079.BVIR_2781"/>
<feature type="domain" description="PIN" evidence="1">
    <location>
        <begin position="5"/>
        <end position="107"/>
    </location>
</feature>
<dbReference type="Proteomes" id="UP000065734">
    <property type="component" value="Chromosome I"/>
</dbReference>